<sequence>MTAGKNPRSFKKKGAKKKTGHAFAKKEWYNVLVPGFDKRCITLTPCNKSAGLINAADNLRGRVFSTSLADCNNASEQASFRKLRFEVNEIKGFDCYTNFYGMDITRDKSQSMMKKWHTTIEAFTQAKTTDGYILRTFCIAFTKKTTKQVKATCFAKASHQKLIRKKMKEIMQSTIQKSSLKDLVKVLIKEEIGAQIQKECSKIFPLEDNCMIRKVKILKKPKFDLTKLMELYKDKPELEKTAATKNKLAE</sequence>
<dbReference type="EMBL" id="HBIA01006164">
    <property type="protein sequence ID" value="CAE0231371.1"/>
    <property type="molecule type" value="Transcribed_RNA"/>
</dbReference>
<dbReference type="SMART" id="SM01397">
    <property type="entry name" value="Ribosomal_S3Ae"/>
    <property type="match status" value="1"/>
</dbReference>
<dbReference type="HAMAP" id="MF_03122">
    <property type="entry name" value="Ribosomal_eS1_euk"/>
    <property type="match status" value="1"/>
</dbReference>
<comment type="similarity">
    <text evidence="4">Belongs to the eukaryotic ribosomal protein eS1 family.</text>
</comment>
<reference evidence="5" key="1">
    <citation type="submission" date="2021-01" db="EMBL/GenBank/DDBJ databases">
        <authorList>
            <person name="Corre E."/>
            <person name="Pelletier E."/>
            <person name="Niang G."/>
            <person name="Scheremetjew M."/>
            <person name="Finn R."/>
            <person name="Kale V."/>
            <person name="Holt S."/>
            <person name="Cochrane G."/>
            <person name="Meng A."/>
            <person name="Brown T."/>
            <person name="Cohen L."/>
        </authorList>
    </citation>
    <scope>NUCLEOTIDE SEQUENCE</scope>
    <source>
        <strain evidence="5">Ras09</strain>
    </source>
</reference>
<dbReference type="GO" id="GO:0022627">
    <property type="term" value="C:cytosolic small ribosomal subunit"/>
    <property type="evidence" value="ECO:0007669"/>
    <property type="project" value="UniProtKB-UniRule"/>
</dbReference>
<feature type="initiator methionine" description="Removed" evidence="4">
    <location>
        <position position="1"/>
    </location>
</feature>
<name>A0A7S3FTV5_9SPIT</name>
<dbReference type="AlphaFoldDB" id="A0A7S3FTV5"/>
<dbReference type="GO" id="GO:0003735">
    <property type="term" value="F:structural constituent of ribosome"/>
    <property type="evidence" value="ECO:0007669"/>
    <property type="project" value="UniProtKB-UniRule"/>
</dbReference>
<dbReference type="GO" id="GO:0006412">
    <property type="term" value="P:translation"/>
    <property type="evidence" value="ECO:0007669"/>
    <property type="project" value="UniProtKB-UniRule"/>
</dbReference>
<comment type="subunit">
    <text evidence="4">Component of the small ribosomal subunit. Mature ribosomes consist of a small (40S) and a large (60S) subunit. The 40S subunit contains about 33 different proteins and 1 molecule of RNA (18S). The 60S subunit contains about 49 different proteins and 3 molecules of RNA (25S, 5.8S and 5S).</text>
</comment>
<evidence type="ECO:0000313" key="5">
    <source>
        <dbReference type="EMBL" id="CAE0231371.1"/>
    </source>
</evidence>
<keyword evidence="1 4" id="KW-0963">Cytoplasm</keyword>
<keyword evidence="2 4" id="KW-0689">Ribosomal protein</keyword>
<dbReference type="Pfam" id="PF01015">
    <property type="entry name" value="Ribosomal_S3Ae"/>
    <property type="match status" value="1"/>
</dbReference>
<evidence type="ECO:0000256" key="3">
    <source>
        <dbReference type="ARBA" id="ARBA00023274"/>
    </source>
</evidence>
<evidence type="ECO:0000256" key="1">
    <source>
        <dbReference type="ARBA" id="ARBA00022490"/>
    </source>
</evidence>
<protein>
    <recommendedName>
        <fullName evidence="4">Small ribosomal subunit protein eS1</fullName>
    </recommendedName>
</protein>
<evidence type="ECO:0000256" key="2">
    <source>
        <dbReference type="ARBA" id="ARBA00022980"/>
    </source>
</evidence>
<accession>A0A7S3FTV5</accession>
<dbReference type="InterPro" id="IPR027500">
    <property type="entry name" value="Ribosomal_eS1_euk"/>
</dbReference>
<proteinExistence type="inferred from homology"/>
<keyword evidence="3 4" id="KW-0687">Ribonucleoprotein</keyword>
<comment type="subcellular location">
    <subcellularLocation>
        <location evidence="4">Cytoplasm</location>
    </subcellularLocation>
</comment>
<organism evidence="5">
    <name type="scientific">Strombidium rassoulzadegani</name>
    <dbReference type="NCBI Taxonomy" id="1082188"/>
    <lineage>
        <taxon>Eukaryota</taxon>
        <taxon>Sar</taxon>
        <taxon>Alveolata</taxon>
        <taxon>Ciliophora</taxon>
        <taxon>Intramacronucleata</taxon>
        <taxon>Spirotrichea</taxon>
        <taxon>Oligotrichia</taxon>
        <taxon>Strombidiidae</taxon>
        <taxon>Strombidium</taxon>
    </lineage>
</organism>
<evidence type="ECO:0000256" key="4">
    <source>
        <dbReference type="HAMAP-Rule" id="MF_03122"/>
    </source>
</evidence>
<gene>
    <name evidence="5" type="ORF">SRAS04492_LOCUS3167</name>
</gene>
<dbReference type="InterPro" id="IPR001593">
    <property type="entry name" value="Ribosomal_eS1"/>
</dbReference>
<dbReference type="PANTHER" id="PTHR11830">
    <property type="entry name" value="40S RIBOSOMAL PROTEIN S3A"/>
    <property type="match status" value="1"/>
</dbReference>